<evidence type="ECO:0000313" key="4">
    <source>
        <dbReference type="EMBL" id="KAK7573423.1"/>
    </source>
</evidence>
<dbReference type="InterPro" id="IPR007130">
    <property type="entry name" value="DAGAT"/>
</dbReference>
<evidence type="ECO:0000256" key="1">
    <source>
        <dbReference type="ARBA" id="ARBA00005420"/>
    </source>
</evidence>
<evidence type="ECO:0000256" key="3">
    <source>
        <dbReference type="ARBA" id="ARBA00023315"/>
    </source>
</evidence>
<name>A0AAN9T7R2_9HEMI</name>
<dbReference type="Pfam" id="PF03982">
    <property type="entry name" value="DAGAT"/>
    <property type="match status" value="1"/>
</dbReference>
<dbReference type="EMBL" id="JBBCAQ010000037">
    <property type="protein sequence ID" value="KAK7573423.1"/>
    <property type="molecule type" value="Genomic_DNA"/>
</dbReference>
<keyword evidence="2" id="KW-0808">Transferase</keyword>
<sequence>MMLGGGGAMHSHYADCAASSHRAVTNRLSRLRRAVGRWLSRVRNEISVRPQCPRSLRLCRHDTLRADCDDDDDDDVRLGLHVAHRPTPVGHPIELPKVENPSDELVDRYHDQFILELRALFDRYKSVYDDENGGAAATLVIE</sequence>
<evidence type="ECO:0000256" key="2">
    <source>
        <dbReference type="ARBA" id="ARBA00022679"/>
    </source>
</evidence>
<gene>
    <name evidence="4" type="ORF">V9T40_010614</name>
</gene>
<proteinExistence type="inferred from homology"/>
<dbReference type="Proteomes" id="UP001367676">
    <property type="component" value="Unassembled WGS sequence"/>
</dbReference>
<keyword evidence="5" id="KW-1185">Reference proteome</keyword>
<reference evidence="4 5" key="1">
    <citation type="submission" date="2024-03" db="EMBL/GenBank/DDBJ databases">
        <title>Adaptation during the transition from Ophiocordyceps entomopathogen to insect associate is accompanied by gene loss and intensified selection.</title>
        <authorList>
            <person name="Ward C.M."/>
            <person name="Onetto C.A."/>
            <person name="Borneman A.R."/>
        </authorList>
    </citation>
    <scope>NUCLEOTIDE SEQUENCE [LARGE SCALE GENOMIC DNA]</scope>
    <source>
        <strain evidence="4">AWRI1</strain>
        <tissue evidence="4">Single Adult Female</tissue>
    </source>
</reference>
<protein>
    <submittedName>
        <fullName evidence="4">Uncharacterized protein</fullName>
    </submittedName>
</protein>
<evidence type="ECO:0000313" key="5">
    <source>
        <dbReference type="Proteomes" id="UP001367676"/>
    </source>
</evidence>
<dbReference type="AlphaFoldDB" id="A0AAN9T7R2"/>
<organism evidence="4 5">
    <name type="scientific">Parthenolecanium corni</name>
    <dbReference type="NCBI Taxonomy" id="536013"/>
    <lineage>
        <taxon>Eukaryota</taxon>
        <taxon>Metazoa</taxon>
        <taxon>Ecdysozoa</taxon>
        <taxon>Arthropoda</taxon>
        <taxon>Hexapoda</taxon>
        <taxon>Insecta</taxon>
        <taxon>Pterygota</taxon>
        <taxon>Neoptera</taxon>
        <taxon>Paraneoptera</taxon>
        <taxon>Hemiptera</taxon>
        <taxon>Sternorrhyncha</taxon>
        <taxon>Coccoidea</taxon>
        <taxon>Coccidae</taxon>
        <taxon>Parthenolecanium</taxon>
    </lineage>
</organism>
<dbReference type="GO" id="GO:0008374">
    <property type="term" value="F:O-acyltransferase activity"/>
    <property type="evidence" value="ECO:0007669"/>
    <property type="project" value="InterPro"/>
</dbReference>
<keyword evidence="3" id="KW-0012">Acyltransferase</keyword>
<accession>A0AAN9T7R2</accession>
<comment type="caution">
    <text evidence="4">The sequence shown here is derived from an EMBL/GenBank/DDBJ whole genome shotgun (WGS) entry which is preliminary data.</text>
</comment>
<comment type="similarity">
    <text evidence="1">Belongs to the diacylglycerol acyltransferase family.</text>
</comment>